<feature type="region of interest" description="Disordered" evidence="1">
    <location>
        <begin position="1"/>
        <end position="21"/>
    </location>
</feature>
<gene>
    <name evidence="2" type="ORF">AAG570_000345</name>
</gene>
<evidence type="ECO:0000313" key="2">
    <source>
        <dbReference type="EMBL" id="KAL1140413.1"/>
    </source>
</evidence>
<feature type="region of interest" description="Disordered" evidence="1">
    <location>
        <begin position="88"/>
        <end position="120"/>
    </location>
</feature>
<keyword evidence="3" id="KW-1185">Reference proteome</keyword>
<evidence type="ECO:0000313" key="3">
    <source>
        <dbReference type="Proteomes" id="UP001558652"/>
    </source>
</evidence>
<organism evidence="2 3">
    <name type="scientific">Ranatra chinensis</name>
    <dbReference type="NCBI Taxonomy" id="642074"/>
    <lineage>
        <taxon>Eukaryota</taxon>
        <taxon>Metazoa</taxon>
        <taxon>Ecdysozoa</taxon>
        <taxon>Arthropoda</taxon>
        <taxon>Hexapoda</taxon>
        <taxon>Insecta</taxon>
        <taxon>Pterygota</taxon>
        <taxon>Neoptera</taxon>
        <taxon>Paraneoptera</taxon>
        <taxon>Hemiptera</taxon>
        <taxon>Heteroptera</taxon>
        <taxon>Panheteroptera</taxon>
        <taxon>Nepomorpha</taxon>
        <taxon>Nepidae</taxon>
        <taxon>Ranatrinae</taxon>
        <taxon>Ranatra</taxon>
    </lineage>
</organism>
<feature type="compositionally biased region" description="Basic and acidic residues" evidence="1">
    <location>
        <begin position="11"/>
        <end position="21"/>
    </location>
</feature>
<sequence>MASKRRNMFYENKKQETTEIEHRGDCGQLQLCSTFPIVEMAEARGEGGGSRLIEPMVEWPRTPPAVYQRQSGVLVDYPWNAVFGARRVAQRERERESKPQRRQSERERRNQAVGVEAPPN</sequence>
<accession>A0ABD0ZDP5</accession>
<protein>
    <submittedName>
        <fullName evidence="2">Uncharacterized protein</fullName>
    </submittedName>
</protein>
<reference evidence="2 3" key="1">
    <citation type="submission" date="2024-07" db="EMBL/GenBank/DDBJ databases">
        <title>Chromosome-level genome assembly of the water stick insect Ranatra chinensis (Heteroptera: Nepidae).</title>
        <authorList>
            <person name="Liu X."/>
        </authorList>
    </citation>
    <scope>NUCLEOTIDE SEQUENCE [LARGE SCALE GENOMIC DNA]</scope>
    <source>
        <strain evidence="2">Cailab_2021Rc</strain>
        <tissue evidence="2">Muscle</tissue>
    </source>
</reference>
<dbReference type="EMBL" id="JBFDAA010000001">
    <property type="protein sequence ID" value="KAL1140413.1"/>
    <property type="molecule type" value="Genomic_DNA"/>
</dbReference>
<evidence type="ECO:0000256" key="1">
    <source>
        <dbReference type="SAM" id="MobiDB-lite"/>
    </source>
</evidence>
<dbReference type="AlphaFoldDB" id="A0ABD0ZDP5"/>
<proteinExistence type="predicted"/>
<feature type="compositionally biased region" description="Basic and acidic residues" evidence="1">
    <location>
        <begin position="89"/>
        <end position="110"/>
    </location>
</feature>
<comment type="caution">
    <text evidence="2">The sequence shown here is derived from an EMBL/GenBank/DDBJ whole genome shotgun (WGS) entry which is preliminary data.</text>
</comment>
<dbReference type="Proteomes" id="UP001558652">
    <property type="component" value="Unassembled WGS sequence"/>
</dbReference>
<name>A0ABD0ZDP5_9HEMI</name>